<dbReference type="SUPFAM" id="SSF51735">
    <property type="entry name" value="NAD(P)-binding Rossmann-fold domains"/>
    <property type="match status" value="1"/>
</dbReference>
<keyword evidence="3" id="KW-1185">Reference proteome</keyword>
<reference evidence="2 3" key="1">
    <citation type="submission" date="2021-02" db="EMBL/GenBank/DDBJ databases">
        <title>De Novo genome assembly of isolated myxobacteria.</title>
        <authorList>
            <person name="Stevens D.C."/>
        </authorList>
    </citation>
    <scope>NUCLEOTIDE SEQUENCE [LARGE SCALE GENOMIC DNA]</scope>
    <source>
        <strain evidence="3">SCPEA02</strain>
    </source>
</reference>
<dbReference type="PANTHER" id="PTHR43162">
    <property type="match status" value="1"/>
</dbReference>
<feature type="domain" description="NmrA-like" evidence="1">
    <location>
        <begin position="21"/>
        <end position="260"/>
    </location>
</feature>
<dbReference type="Gene3D" id="3.40.50.720">
    <property type="entry name" value="NAD(P)-binding Rossmann-like Domain"/>
    <property type="match status" value="1"/>
</dbReference>
<dbReference type="InterPro" id="IPR036291">
    <property type="entry name" value="NAD(P)-bd_dom_sf"/>
</dbReference>
<evidence type="ECO:0000313" key="3">
    <source>
        <dbReference type="Proteomes" id="UP000662747"/>
    </source>
</evidence>
<dbReference type="PANTHER" id="PTHR43162:SF1">
    <property type="entry name" value="PRESTALK A DIFFERENTIATION PROTEIN A"/>
    <property type="match status" value="1"/>
</dbReference>
<dbReference type="RefSeq" id="WP_206728406.1">
    <property type="nucleotide sequence ID" value="NZ_CP071090.1"/>
</dbReference>
<organism evidence="2 3">
    <name type="scientific">Pyxidicoccus parkwayensis</name>
    <dbReference type="NCBI Taxonomy" id="2813578"/>
    <lineage>
        <taxon>Bacteria</taxon>
        <taxon>Pseudomonadati</taxon>
        <taxon>Myxococcota</taxon>
        <taxon>Myxococcia</taxon>
        <taxon>Myxococcales</taxon>
        <taxon>Cystobacterineae</taxon>
        <taxon>Myxococcaceae</taxon>
        <taxon>Pyxidicoccus</taxon>
    </lineage>
</organism>
<name>A0ABX7P8U7_9BACT</name>
<dbReference type="Gene3D" id="3.90.25.10">
    <property type="entry name" value="UDP-galactose 4-epimerase, domain 1"/>
    <property type="match status" value="1"/>
</dbReference>
<protein>
    <submittedName>
        <fullName evidence="2">NAD(P)H-binding protein</fullName>
    </submittedName>
</protein>
<accession>A0ABX7P8U7</accession>
<dbReference type="InterPro" id="IPR008030">
    <property type="entry name" value="NmrA-like"/>
</dbReference>
<evidence type="ECO:0000313" key="2">
    <source>
        <dbReference type="EMBL" id="QSQ26864.1"/>
    </source>
</evidence>
<gene>
    <name evidence="2" type="ORF">JY651_18955</name>
</gene>
<proteinExistence type="predicted"/>
<evidence type="ECO:0000259" key="1">
    <source>
        <dbReference type="Pfam" id="PF05368"/>
    </source>
</evidence>
<dbReference type="Proteomes" id="UP000662747">
    <property type="component" value="Chromosome"/>
</dbReference>
<dbReference type="Pfam" id="PF05368">
    <property type="entry name" value="NmrA"/>
    <property type="match status" value="1"/>
</dbReference>
<dbReference type="EMBL" id="CP071090">
    <property type="protein sequence ID" value="QSQ26864.1"/>
    <property type="molecule type" value="Genomic_DNA"/>
</dbReference>
<sequence>MADKPPSSPGEQRDNSSPCTRVLVTGALGNVGREVLRALSAKGIAARAASRSMERARSALGAEADIVALDLHDARTFAPALQGCDGLFLMRPPAISDVKHTLEPLVDAAVASGVRHIVFLSTADTNKPAPHHAVEEHLKQFGTSWTVLRPGFLAQNLGDMYRRDILEDGRIYVPAGKGQVAFVDARDVAAVAARAFAEPKAHAGQAHTLTGPEHYTFLEAAECLTEMLGVHVRYQAASIPGYMLHLLRRGIPMTQALAQTALHVGVRHRQAERVDPTLTRLLGRPGRTMRDYIHDHGALWRTPARVAA</sequence>
<dbReference type="InterPro" id="IPR051604">
    <property type="entry name" value="Ergot_Alk_Oxidoreductase"/>
</dbReference>